<name>A0A380LN92_9FIRM</name>
<keyword evidence="3" id="KW-1185">Reference proteome</keyword>
<dbReference type="GO" id="GO:0004146">
    <property type="term" value="F:dihydrofolate reductase activity"/>
    <property type="evidence" value="ECO:0007669"/>
    <property type="project" value="UniProtKB-EC"/>
</dbReference>
<dbReference type="InterPro" id="IPR050765">
    <property type="entry name" value="Riboflavin_Biosynth_HTPR"/>
</dbReference>
<dbReference type="EMBL" id="UHFX01000003">
    <property type="protein sequence ID" value="SUO04771.1"/>
    <property type="molecule type" value="Genomic_DNA"/>
</dbReference>
<evidence type="ECO:0000259" key="1">
    <source>
        <dbReference type="Pfam" id="PF01872"/>
    </source>
</evidence>
<gene>
    <name evidence="2" type="primary">yyaP</name>
    <name evidence="2" type="ORF">NCTC11087_01698</name>
</gene>
<feature type="domain" description="Bacterial bifunctional deaminase-reductase C-terminal" evidence="1">
    <location>
        <begin position="14"/>
        <end position="164"/>
    </location>
</feature>
<dbReference type="Gene3D" id="3.40.430.10">
    <property type="entry name" value="Dihydrofolate Reductase, subunit A"/>
    <property type="match status" value="1"/>
</dbReference>
<dbReference type="Proteomes" id="UP000255523">
    <property type="component" value="Unassembled WGS sequence"/>
</dbReference>
<accession>A0A380LN92</accession>
<dbReference type="InterPro" id="IPR002734">
    <property type="entry name" value="RibDG_C"/>
</dbReference>
<dbReference type="EC" id="1.5.1.3" evidence="2"/>
<keyword evidence="2" id="KW-0560">Oxidoreductase</keyword>
<dbReference type="SUPFAM" id="SSF53597">
    <property type="entry name" value="Dihydrofolate reductase-like"/>
    <property type="match status" value="1"/>
</dbReference>
<dbReference type="GO" id="GO:0009231">
    <property type="term" value="P:riboflavin biosynthetic process"/>
    <property type="evidence" value="ECO:0007669"/>
    <property type="project" value="InterPro"/>
</dbReference>
<evidence type="ECO:0000313" key="3">
    <source>
        <dbReference type="Proteomes" id="UP000255523"/>
    </source>
</evidence>
<dbReference type="PANTHER" id="PTHR38011:SF11">
    <property type="entry name" value="2,5-DIAMINO-6-RIBOSYLAMINO-4(3H)-PYRIMIDINONE 5'-PHOSPHATE REDUCTASE"/>
    <property type="match status" value="1"/>
</dbReference>
<dbReference type="Pfam" id="PF01872">
    <property type="entry name" value="RibD_C"/>
    <property type="match status" value="1"/>
</dbReference>
<evidence type="ECO:0000313" key="2">
    <source>
        <dbReference type="EMBL" id="SUO04771.1"/>
    </source>
</evidence>
<dbReference type="GO" id="GO:0008703">
    <property type="term" value="F:5-amino-6-(5-phosphoribosylamino)uracil reductase activity"/>
    <property type="evidence" value="ECO:0007669"/>
    <property type="project" value="InterPro"/>
</dbReference>
<protein>
    <submittedName>
        <fullName evidence="2">Riboflavin biosynthesis protein RibD C-domain-containing protein</fullName>
        <ecNumber evidence="2">1.5.1.3</ecNumber>
    </submittedName>
</protein>
<proteinExistence type="predicted"/>
<dbReference type="InterPro" id="IPR024072">
    <property type="entry name" value="DHFR-like_dom_sf"/>
</dbReference>
<dbReference type="PANTHER" id="PTHR38011">
    <property type="entry name" value="DIHYDROFOLATE REDUCTASE FAMILY PROTEIN (AFU_ORTHOLOGUE AFUA_8G06820)"/>
    <property type="match status" value="1"/>
</dbReference>
<sequence>MHMPAAMPNKVEREVTLFIAMSLDGYIASEDGCIDWLQVFENQEGTTNSYDMFIKNTDSIIMGYTTYHQLITEITPNQWPYAKQDTYVITHRTLKDKSNICFVSQDPVSLLHDLKQKEGKGIWVCGGAQIITPLIEQQMIDVYHISVIPVLLGNGIRLFQKQKSFQPLELI</sequence>
<reference evidence="2 3" key="1">
    <citation type="submission" date="2018-06" db="EMBL/GenBank/DDBJ databases">
        <authorList>
            <consortium name="Pathogen Informatics"/>
            <person name="Doyle S."/>
        </authorList>
    </citation>
    <scope>NUCLEOTIDE SEQUENCE [LARGE SCALE GENOMIC DNA]</scope>
    <source>
        <strain evidence="2 3">NCTC11087</strain>
    </source>
</reference>
<organism evidence="2 3">
    <name type="scientific">Faecalicoccus pleomorphus</name>
    <dbReference type="NCBI Taxonomy" id="1323"/>
    <lineage>
        <taxon>Bacteria</taxon>
        <taxon>Bacillati</taxon>
        <taxon>Bacillota</taxon>
        <taxon>Erysipelotrichia</taxon>
        <taxon>Erysipelotrichales</taxon>
        <taxon>Erysipelotrichaceae</taxon>
        <taxon>Faecalicoccus</taxon>
    </lineage>
</organism>
<dbReference type="AlphaFoldDB" id="A0A380LN92"/>